<reference evidence="2 3" key="1">
    <citation type="submission" date="2009-08" db="EMBL/GenBank/DDBJ databases">
        <authorList>
            <person name="Weinstock G."/>
            <person name="Sodergren E."/>
            <person name="Clifton S."/>
            <person name="Fulton L."/>
            <person name="Fulton B."/>
            <person name="Courtney L."/>
            <person name="Fronick C."/>
            <person name="Harrison M."/>
            <person name="Strong C."/>
            <person name="Farmer C."/>
            <person name="Delahaunty K."/>
            <person name="Markovic C."/>
            <person name="Hall O."/>
            <person name="Minx P."/>
            <person name="Tomlinson C."/>
            <person name="Mitreva M."/>
            <person name="Nelson J."/>
            <person name="Hou S."/>
            <person name="Wollam A."/>
            <person name="Pepin K.H."/>
            <person name="Johnson M."/>
            <person name="Bhonagiri V."/>
            <person name="Nash W.E."/>
            <person name="Warren W."/>
            <person name="Chinwalla A."/>
            <person name="Mardis E.R."/>
            <person name="Wilson R.K."/>
        </authorList>
    </citation>
    <scope>NUCLEOTIDE SEQUENCE [LARGE SCALE GENOMIC DNA]</scope>
    <source>
        <strain evidence="2 3">L1-82</strain>
    </source>
</reference>
<dbReference type="Gene3D" id="3.40.50.300">
    <property type="entry name" value="P-loop containing nucleotide triphosphate hydrolases"/>
    <property type="match status" value="1"/>
</dbReference>
<comment type="caution">
    <text evidence="2">The sequence shown here is derived from an EMBL/GenBank/DDBJ whole genome shotgun (WGS) entry which is preliminary data.</text>
</comment>
<dbReference type="EMBL" id="ABYJ02000204">
    <property type="protein sequence ID" value="EEU99443.1"/>
    <property type="molecule type" value="Genomic_DNA"/>
</dbReference>
<dbReference type="AlphaFoldDB" id="C7GFF5"/>
<proteinExistence type="predicted"/>
<evidence type="ECO:0000259" key="1">
    <source>
        <dbReference type="Pfam" id="PF03008"/>
    </source>
</evidence>
<dbReference type="InterPro" id="IPR027417">
    <property type="entry name" value="P-loop_NTPase"/>
</dbReference>
<sequence>MKYKREGGNMVVKTAVLKELETLYAKSGNQLCVLYGRPDLEKELLLKTFLQNKKAFYYRARYASPESQKQMMAEALEEKLQVRLQKYDYEEYFNRIKSGGPEKLILVIDEFSYIAKKDTDFINAVLKLKAKKLYPGPVMILLCSSVVSWVEKEMENCIGTDAVKKIDQTIKLSNLNFLEVVRVLPDYPVSECIRVYGVIGGVTGYINHWNPKVDLKTNICRQILSRNGYMYNKAENIIGASLRELSVYDTILACIAGGCDKLNDLYLKTGFSRAKISVYMKNLAASDIIEKAVSFETGGWENAKKGVYRIRDNYVNFWFRFIYPHLSALYMMSAEEFYDTYIEPGLNTYLNRYFVGVCMEYLWLLNLTGKLPLHIKKMGTWIGKTGNIDIIAQNEVRENLVGLCNWEKPQVTMEMCEELFANMKKAKISANYYFLFSASTFEQAVVEMAEQDKRFVLIDMSEL</sequence>
<dbReference type="PANTHER" id="PTHR34704">
    <property type="entry name" value="ATPASE"/>
    <property type="match status" value="1"/>
</dbReference>
<dbReference type="InterPro" id="IPR004256">
    <property type="entry name" value="DUF234"/>
</dbReference>
<dbReference type="SUPFAM" id="SSF52540">
    <property type="entry name" value="P-loop containing nucleoside triphosphate hydrolases"/>
    <property type="match status" value="1"/>
</dbReference>
<feature type="domain" description="DUF234" evidence="1">
    <location>
        <begin position="318"/>
        <end position="408"/>
    </location>
</feature>
<dbReference type="Proteomes" id="UP000004828">
    <property type="component" value="Unassembled WGS sequence"/>
</dbReference>
<dbReference type="PANTHER" id="PTHR34704:SF1">
    <property type="entry name" value="ATPASE"/>
    <property type="match status" value="1"/>
</dbReference>
<evidence type="ECO:0000313" key="2">
    <source>
        <dbReference type="EMBL" id="EEU99443.1"/>
    </source>
</evidence>
<protein>
    <recommendedName>
        <fullName evidence="1">DUF234 domain-containing protein</fullName>
    </recommendedName>
</protein>
<dbReference type="HOGENOM" id="CLU_041137_3_0_9"/>
<gene>
    <name evidence="2" type="ORF">ROSINTL182_08662</name>
</gene>
<organism evidence="2 3">
    <name type="scientific">Roseburia intestinalis L1-82</name>
    <dbReference type="NCBI Taxonomy" id="536231"/>
    <lineage>
        <taxon>Bacteria</taxon>
        <taxon>Bacillati</taxon>
        <taxon>Bacillota</taxon>
        <taxon>Clostridia</taxon>
        <taxon>Lachnospirales</taxon>
        <taxon>Lachnospiraceae</taxon>
        <taxon>Roseburia</taxon>
    </lineage>
</organism>
<name>C7GFF5_9FIRM</name>
<accession>C7GFF5</accession>
<dbReference type="Pfam" id="PF03008">
    <property type="entry name" value="DUF234"/>
    <property type="match status" value="1"/>
</dbReference>
<evidence type="ECO:0000313" key="3">
    <source>
        <dbReference type="Proteomes" id="UP000004828"/>
    </source>
</evidence>